<sequence length="208" mass="22493">MQRHTTGRRGKPPRFSIAVPDSWFVLDTQAARSTAAIARMATERARGHPLLAGREPTVARILHDAATRAESAGAAYCAVMIEDVRGIGLSASVMVCVLPTDRHIPDLPRQERPASDDAEAGERRRWRRVGAVDLPAVGLATRTVRLEPQRSTDGAEISHLVMRTTVPVPGHDRIAVIACASPNTALAVALHDLFDAVTATFTFVHEMP</sequence>
<proteinExistence type="predicted"/>
<keyword evidence="2" id="KW-1185">Reference proteome</keyword>
<dbReference type="Proteomes" id="UP000198802">
    <property type="component" value="Unassembled WGS sequence"/>
</dbReference>
<evidence type="ECO:0000313" key="2">
    <source>
        <dbReference type="Proteomes" id="UP000198802"/>
    </source>
</evidence>
<gene>
    <name evidence="1" type="ORF">Ga0074812_102134</name>
</gene>
<evidence type="ECO:0000313" key="1">
    <source>
        <dbReference type="EMBL" id="CUU54130.1"/>
    </source>
</evidence>
<name>A0A0S4QG22_9ACTN</name>
<dbReference type="EMBL" id="FAOZ01000002">
    <property type="protein sequence ID" value="CUU54130.1"/>
    <property type="molecule type" value="Genomic_DNA"/>
</dbReference>
<organism evidence="1 2">
    <name type="scientific">Parafrankia irregularis</name>
    <dbReference type="NCBI Taxonomy" id="795642"/>
    <lineage>
        <taxon>Bacteria</taxon>
        <taxon>Bacillati</taxon>
        <taxon>Actinomycetota</taxon>
        <taxon>Actinomycetes</taxon>
        <taxon>Frankiales</taxon>
        <taxon>Frankiaceae</taxon>
        <taxon>Parafrankia</taxon>
    </lineage>
</organism>
<accession>A0A0S4QG22</accession>
<dbReference type="AlphaFoldDB" id="A0A0S4QG22"/>
<reference evidence="2" key="1">
    <citation type="submission" date="2015-11" db="EMBL/GenBank/DDBJ databases">
        <authorList>
            <person name="Varghese N."/>
        </authorList>
    </citation>
    <scope>NUCLEOTIDE SEQUENCE [LARGE SCALE GENOMIC DNA]</scope>
    <source>
        <strain evidence="2">DSM 45899</strain>
    </source>
</reference>
<protein>
    <submittedName>
        <fullName evidence="1">Uncharacterized protein</fullName>
    </submittedName>
</protein>